<accession>A0A9P6EG06</accession>
<gene>
    <name evidence="2" type="ORF">CPB83DRAFT_854559</name>
</gene>
<dbReference type="Proteomes" id="UP000807306">
    <property type="component" value="Unassembled WGS sequence"/>
</dbReference>
<protein>
    <submittedName>
        <fullName evidence="2">Uncharacterized protein</fullName>
    </submittedName>
</protein>
<evidence type="ECO:0000256" key="1">
    <source>
        <dbReference type="SAM" id="SignalP"/>
    </source>
</evidence>
<organism evidence="2 3">
    <name type="scientific">Crepidotus variabilis</name>
    <dbReference type="NCBI Taxonomy" id="179855"/>
    <lineage>
        <taxon>Eukaryota</taxon>
        <taxon>Fungi</taxon>
        <taxon>Dikarya</taxon>
        <taxon>Basidiomycota</taxon>
        <taxon>Agaricomycotina</taxon>
        <taxon>Agaricomycetes</taxon>
        <taxon>Agaricomycetidae</taxon>
        <taxon>Agaricales</taxon>
        <taxon>Agaricineae</taxon>
        <taxon>Crepidotaceae</taxon>
        <taxon>Crepidotus</taxon>
    </lineage>
</organism>
<proteinExistence type="predicted"/>
<reference evidence="2" key="1">
    <citation type="submission" date="2020-11" db="EMBL/GenBank/DDBJ databases">
        <authorList>
            <consortium name="DOE Joint Genome Institute"/>
            <person name="Ahrendt S."/>
            <person name="Riley R."/>
            <person name="Andreopoulos W."/>
            <person name="Labutti K."/>
            <person name="Pangilinan J."/>
            <person name="Ruiz-Duenas F.J."/>
            <person name="Barrasa J.M."/>
            <person name="Sanchez-Garcia M."/>
            <person name="Camarero S."/>
            <person name="Miyauchi S."/>
            <person name="Serrano A."/>
            <person name="Linde D."/>
            <person name="Babiker R."/>
            <person name="Drula E."/>
            <person name="Ayuso-Fernandez I."/>
            <person name="Pacheco R."/>
            <person name="Padilla G."/>
            <person name="Ferreira P."/>
            <person name="Barriuso J."/>
            <person name="Kellner H."/>
            <person name="Castanera R."/>
            <person name="Alfaro M."/>
            <person name="Ramirez L."/>
            <person name="Pisabarro A.G."/>
            <person name="Kuo A."/>
            <person name="Tritt A."/>
            <person name="Lipzen A."/>
            <person name="He G."/>
            <person name="Yan M."/>
            <person name="Ng V."/>
            <person name="Cullen D."/>
            <person name="Martin F."/>
            <person name="Rosso M.-N."/>
            <person name="Henrissat B."/>
            <person name="Hibbett D."/>
            <person name="Martinez A.T."/>
            <person name="Grigoriev I.V."/>
        </authorList>
    </citation>
    <scope>NUCLEOTIDE SEQUENCE</scope>
    <source>
        <strain evidence="2">CBS 506.95</strain>
    </source>
</reference>
<keyword evidence="1" id="KW-0732">Signal</keyword>
<name>A0A9P6EG06_9AGAR</name>
<evidence type="ECO:0000313" key="3">
    <source>
        <dbReference type="Proteomes" id="UP000807306"/>
    </source>
</evidence>
<evidence type="ECO:0000313" key="2">
    <source>
        <dbReference type="EMBL" id="KAF9528411.1"/>
    </source>
</evidence>
<dbReference type="EMBL" id="MU157853">
    <property type="protein sequence ID" value="KAF9528411.1"/>
    <property type="molecule type" value="Genomic_DNA"/>
</dbReference>
<dbReference type="AlphaFoldDB" id="A0A9P6EG06"/>
<comment type="caution">
    <text evidence="2">The sequence shown here is derived from an EMBL/GenBank/DDBJ whole genome shotgun (WGS) entry which is preliminary data.</text>
</comment>
<keyword evidence="3" id="KW-1185">Reference proteome</keyword>
<feature type="signal peptide" evidence="1">
    <location>
        <begin position="1"/>
        <end position="37"/>
    </location>
</feature>
<feature type="chain" id="PRO_5040359883" evidence="1">
    <location>
        <begin position="38"/>
        <end position="153"/>
    </location>
</feature>
<sequence>MWLDSEVVPTPSRFSLSTMHFWSTLLAATSFAAVSLAADPSVRSIVTQINNDISSIGRTLTFLDGYIESFDGSSATNLETTNVWNFLFQVVDDTQNAYTSVHLHNLTSASDQRNFTGTEAQLLSGTTDGLAPTFASVYSGLVEKKDQLKGAFF</sequence>